<dbReference type="Pfam" id="PF13855">
    <property type="entry name" value="LRR_8"/>
    <property type="match status" value="1"/>
</dbReference>
<organism evidence="1 2">
    <name type="scientific">Anopheles gambiae</name>
    <name type="common">African malaria mosquito</name>
    <dbReference type="NCBI Taxonomy" id="7165"/>
    <lineage>
        <taxon>Eukaryota</taxon>
        <taxon>Metazoa</taxon>
        <taxon>Ecdysozoa</taxon>
        <taxon>Arthropoda</taxon>
        <taxon>Hexapoda</taxon>
        <taxon>Insecta</taxon>
        <taxon>Pterygota</taxon>
        <taxon>Neoptera</taxon>
        <taxon>Endopterygota</taxon>
        <taxon>Diptera</taxon>
        <taxon>Nematocera</taxon>
        <taxon>Culicoidea</taxon>
        <taxon>Culicidae</taxon>
        <taxon>Anophelinae</taxon>
        <taxon>Anopheles</taxon>
    </lineage>
</organism>
<proteinExistence type="predicted"/>
<dbReference type="VEuPathDB" id="VectorBase:AGAP009773"/>
<dbReference type="InterPro" id="IPR032675">
    <property type="entry name" value="LRR_dom_sf"/>
</dbReference>
<dbReference type="EMBL" id="AAAB01008980">
    <property type="status" value="NOT_ANNOTATED_CDS"/>
    <property type="molecule type" value="Genomic_DNA"/>
</dbReference>
<keyword evidence="2" id="KW-1185">Reference proteome</keyword>
<dbReference type="Gene3D" id="3.80.10.10">
    <property type="entry name" value="Ribonuclease Inhibitor"/>
    <property type="match status" value="1"/>
</dbReference>
<dbReference type="SUPFAM" id="SSF52058">
    <property type="entry name" value="L domain-like"/>
    <property type="match status" value="1"/>
</dbReference>
<reference evidence="1 2" key="1">
    <citation type="journal article" date="2002" name="Science">
        <title>The genome sequence of the malaria mosquito Anopheles gambiae.</title>
        <authorList>
            <person name="Holt R.A."/>
            <person name="Subramanian G.M."/>
            <person name="Halpern A."/>
            <person name="Sutton G.G."/>
            <person name="Charlab R."/>
            <person name="Nusskern D.R."/>
            <person name="Wincker P."/>
            <person name="Clark A.G."/>
            <person name="Ribeiro J.M."/>
            <person name="Wides R."/>
            <person name="Salzberg S.L."/>
            <person name="Loftus B."/>
            <person name="Yandell M."/>
            <person name="Majoros W.H."/>
            <person name="Rusch D.B."/>
            <person name="Lai Z."/>
            <person name="Kraft C.L."/>
            <person name="Abril J.F."/>
            <person name="Anthouard V."/>
            <person name="Arensburger P."/>
            <person name="Atkinson P.W."/>
            <person name="Baden H."/>
            <person name="de Berardinis V."/>
            <person name="Baldwin D."/>
            <person name="Benes V."/>
            <person name="Biedler J."/>
            <person name="Blass C."/>
            <person name="Bolanos R."/>
            <person name="Boscus D."/>
            <person name="Barnstead M."/>
            <person name="Cai S."/>
            <person name="Center A."/>
            <person name="Chaturverdi K."/>
            <person name="Christophides G.K."/>
            <person name="Chrystal M.A."/>
            <person name="Clamp M."/>
            <person name="Cravchik A."/>
            <person name="Curwen V."/>
            <person name="Dana A."/>
            <person name="Delcher A."/>
            <person name="Dew I."/>
            <person name="Evans C.A."/>
            <person name="Flanigan M."/>
            <person name="Grundschober-Freimoser A."/>
            <person name="Friedli L."/>
            <person name="Gu Z."/>
            <person name="Guan P."/>
            <person name="Guigo R."/>
            <person name="Hillenmeyer M.E."/>
            <person name="Hladun S.L."/>
            <person name="Hogan J.R."/>
            <person name="Hong Y.S."/>
            <person name="Hoover J."/>
            <person name="Jaillon O."/>
            <person name="Ke Z."/>
            <person name="Kodira C."/>
            <person name="Kokoza E."/>
            <person name="Koutsos A."/>
            <person name="Letunic I."/>
            <person name="Levitsky A."/>
            <person name="Liang Y."/>
            <person name="Lin J.J."/>
            <person name="Lobo N.F."/>
            <person name="Lopez J.R."/>
            <person name="Malek J.A."/>
            <person name="McIntosh T.C."/>
            <person name="Meister S."/>
            <person name="Miller J."/>
            <person name="Mobarry C."/>
            <person name="Mongin E."/>
            <person name="Murphy S.D."/>
            <person name="O'Brochta D.A."/>
            <person name="Pfannkoch C."/>
            <person name="Qi R."/>
            <person name="Regier M.A."/>
            <person name="Remington K."/>
            <person name="Shao H."/>
            <person name="Sharakhova M.V."/>
            <person name="Sitter C.D."/>
            <person name="Shetty J."/>
            <person name="Smith T.J."/>
            <person name="Strong R."/>
            <person name="Sun J."/>
            <person name="Thomasova D."/>
            <person name="Ton L.Q."/>
            <person name="Topalis P."/>
            <person name="Tu Z."/>
            <person name="Unger M.F."/>
            <person name="Walenz B."/>
            <person name="Wang A."/>
            <person name="Wang J."/>
            <person name="Wang M."/>
            <person name="Wang X."/>
            <person name="Woodford K.J."/>
            <person name="Wortman J.R."/>
            <person name="Wu M."/>
            <person name="Yao A."/>
            <person name="Zdobnov E.M."/>
            <person name="Zhang H."/>
            <person name="Zhao Q."/>
            <person name="Zhao S."/>
            <person name="Zhu S.C."/>
            <person name="Zhimulev I."/>
            <person name="Coluzzi M."/>
            <person name="della Torre A."/>
            <person name="Roth C.W."/>
            <person name="Louis C."/>
            <person name="Kalush F."/>
            <person name="Mural R.J."/>
            <person name="Myers E.W."/>
            <person name="Adams M.D."/>
            <person name="Smith H.O."/>
            <person name="Broder S."/>
            <person name="Gardner M.J."/>
            <person name="Fraser C.M."/>
            <person name="Birney E."/>
            <person name="Bork P."/>
            <person name="Brey P.T."/>
            <person name="Venter J.C."/>
            <person name="Weissenbach J."/>
            <person name="Kafatos F.C."/>
            <person name="Collins F.H."/>
            <person name="Hoffman S.L."/>
        </authorList>
    </citation>
    <scope>NUCLEOTIDE SEQUENCE [LARGE SCALE GENOMIC DNA]</scope>
    <source>
        <strain evidence="1 2">PEST</strain>
    </source>
</reference>
<dbReference type="InterPro" id="IPR001611">
    <property type="entry name" value="Leu-rich_rpt"/>
</dbReference>
<dbReference type="VEuPathDB" id="VectorBase:AGAMI1_005635"/>
<dbReference type="EnsemblMetazoa" id="AGAP009773-RB">
    <property type="protein sequence ID" value="AGAP009773-PB"/>
    <property type="gene ID" value="AGAP009773"/>
</dbReference>
<evidence type="ECO:0000313" key="2">
    <source>
        <dbReference type="Proteomes" id="UP000007062"/>
    </source>
</evidence>
<name>A0A1S4H1Z6_ANOGA</name>
<dbReference type="InParanoid" id="A0A1S4H1Z6"/>
<accession>A0A1S4H1Z6</accession>
<sequence>MARRTPKHFQVGRWLVQLWLMSGLMMPVIVYASDEPLQTAKVCQYMQCTVSENDGAQVRLRFNHTMWKQYSGSFNQEFDFTSWSWSELDSVAEANPTLEVTFNGLEVPHVDILQGHDGVVSLNLDENQITAMEAEAFVNFKMLTVLSLRRNMITAVNGM</sequence>
<dbReference type="AlphaFoldDB" id="A0A1S4H1Z6"/>
<reference evidence="1" key="3">
    <citation type="submission" date="2021-01" db="UniProtKB">
        <authorList>
            <consortium name="EnsemblMetazoa"/>
        </authorList>
    </citation>
    <scope>IDENTIFICATION</scope>
    <source>
        <strain evidence="1">PEST</strain>
    </source>
</reference>
<reference evidence="1 2" key="2">
    <citation type="journal article" date="2004" name="Trends Parasitol.">
        <title>The Anopheles gambiae genome: an update.</title>
        <authorList>
            <person name="Mongin E."/>
            <person name="Louis C."/>
            <person name="Holt R.A."/>
            <person name="Birney E."/>
            <person name="Collins F.H."/>
        </authorList>
    </citation>
    <scope>NUCLEOTIDE SEQUENCE [LARGE SCALE GENOMIC DNA]</scope>
    <source>
        <strain evidence="1 2">PEST</strain>
    </source>
</reference>
<protein>
    <submittedName>
        <fullName evidence="1">Uncharacterized protein</fullName>
    </submittedName>
</protein>
<evidence type="ECO:0000313" key="1">
    <source>
        <dbReference type="EnsemblMetazoa" id="AGAP009773-PB"/>
    </source>
</evidence>
<dbReference type="Proteomes" id="UP000007062">
    <property type="component" value="Chromosome 3R"/>
</dbReference>